<dbReference type="PROSITE" id="PS50181">
    <property type="entry name" value="FBOX"/>
    <property type="match status" value="1"/>
</dbReference>
<dbReference type="Pfam" id="PF00646">
    <property type="entry name" value="F-box"/>
    <property type="match status" value="1"/>
</dbReference>
<sequence length="377" mass="42651">MALSVTADLQQMSLLCRLVKSVRANFHLADASRRNVPKSLQTNEGCECTDDYSGAGGSTTYVTGSQNSLHRLLLDLPRELILSIAHFLDKESQVLLSLSCKQFRDILSFDLDLAFVDRATKIRFLQILELDYPEYLTCRSCAMLYRWRVIPSFYVWCPRDGQHSLEDRISSPSWYMKAGLNSVWIQQEIIDLIHRAHEYGQKHGLPLSYLNTEGVDYRGVSHTSEARIVDGQLILAKRMEVVVMPGTDMAQMSFPFSMACCDHVFITLGKPGQSSIWQKIESAVASLSSLRTAELFKCSFCETDCELFAIKVEEGRMQIVMNIWRNYGGRHEKIPSTKQHGHLNPQPLDAETVSQRNLQALFEAQGGEVKSINTNDE</sequence>
<keyword evidence="3" id="KW-1185">Reference proteome</keyword>
<evidence type="ECO:0000259" key="1">
    <source>
        <dbReference type="PROSITE" id="PS50181"/>
    </source>
</evidence>
<dbReference type="Proteomes" id="UP001358417">
    <property type="component" value="Unassembled WGS sequence"/>
</dbReference>
<comment type="caution">
    <text evidence="2">The sequence shown here is derived from an EMBL/GenBank/DDBJ whole genome shotgun (WGS) entry which is preliminary data.</text>
</comment>
<dbReference type="AlphaFoldDB" id="A0AAV9NGF5"/>
<organism evidence="2 3">
    <name type="scientific">Exophiala bonariae</name>
    <dbReference type="NCBI Taxonomy" id="1690606"/>
    <lineage>
        <taxon>Eukaryota</taxon>
        <taxon>Fungi</taxon>
        <taxon>Dikarya</taxon>
        <taxon>Ascomycota</taxon>
        <taxon>Pezizomycotina</taxon>
        <taxon>Eurotiomycetes</taxon>
        <taxon>Chaetothyriomycetidae</taxon>
        <taxon>Chaetothyriales</taxon>
        <taxon>Herpotrichiellaceae</taxon>
        <taxon>Exophiala</taxon>
    </lineage>
</organism>
<dbReference type="CDD" id="cd09917">
    <property type="entry name" value="F-box_SF"/>
    <property type="match status" value="1"/>
</dbReference>
<accession>A0AAV9NGF5</accession>
<feature type="domain" description="F-box" evidence="1">
    <location>
        <begin position="70"/>
        <end position="118"/>
    </location>
</feature>
<evidence type="ECO:0000313" key="3">
    <source>
        <dbReference type="Proteomes" id="UP001358417"/>
    </source>
</evidence>
<reference evidence="2 3" key="1">
    <citation type="submission" date="2023-08" db="EMBL/GenBank/DDBJ databases">
        <title>Black Yeasts Isolated from many extreme environments.</title>
        <authorList>
            <person name="Coleine C."/>
            <person name="Stajich J.E."/>
            <person name="Selbmann L."/>
        </authorList>
    </citation>
    <scope>NUCLEOTIDE SEQUENCE [LARGE SCALE GENOMIC DNA]</scope>
    <source>
        <strain evidence="2 3">CCFEE 5792</strain>
    </source>
</reference>
<dbReference type="EMBL" id="JAVRRD010000006">
    <property type="protein sequence ID" value="KAK5057595.1"/>
    <property type="molecule type" value="Genomic_DNA"/>
</dbReference>
<name>A0AAV9NGF5_9EURO</name>
<dbReference type="GeneID" id="89979745"/>
<proteinExistence type="predicted"/>
<protein>
    <recommendedName>
        <fullName evidence="1">F-box domain-containing protein</fullName>
    </recommendedName>
</protein>
<dbReference type="RefSeq" id="XP_064708713.1">
    <property type="nucleotide sequence ID" value="XM_064855124.1"/>
</dbReference>
<gene>
    <name evidence="2" type="ORF">LTR84_011595</name>
</gene>
<dbReference type="InterPro" id="IPR001810">
    <property type="entry name" value="F-box_dom"/>
</dbReference>
<evidence type="ECO:0000313" key="2">
    <source>
        <dbReference type="EMBL" id="KAK5057595.1"/>
    </source>
</evidence>